<feature type="compositionally biased region" description="Basic residues" evidence="9">
    <location>
        <begin position="731"/>
        <end position="744"/>
    </location>
</feature>
<name>D4IP76_9BACT</name>
<dbReference type="Pfam" id="PF08206">
    <property type="entry name" value="OB_RNB"/>
    <property type="match status" value="1"/>
</dbReference>
<dbReference type="GO" id="GO:0005829">
    <property type="term" value="C:cytosol"/>
    <property type="evidence" value="ECO:0007669"/>
    <property type="project" value="TreeGrafter"/>
</dbReference>
<dbReference type="InterPro" id="IPR050180">
    <property type="entry name" value="RNR_Ribonuclease"/>
</dbReference>
<evidence type="ECO:0000256" key="3">
    <source>
        <dbReference type="ARBA" id="ARBA00022490"/>
    </source>
</evidence>
<dbReference type="KEGG" id="ash:AL1_25290"/>
<keyword evidence="4 8" id="KW-0540">Nuclease</keyword>
<dbReference type="Pfam" id="PF17876">
    <property type="entry name" value="CSD2"/>
    <property type="match status" value="1"/>
</dbReference>
<comment type="catalytic activity">
    <reaction evidence="1 8">
        <text>Exonucleolytic cleavage in the 3'- to 5'-direction to yield nucleoside 5'-phosphates.</text>
        <dbReference type="EC" id="3.1.13.1"/>
    </reaction>
</comment>
<feature type="domain" description="S1 motif" evidence="10">
    <location>
        <begin position="635"/>
        <end position="716"/>
    </location>
</feature>
<dbReference type="InterPro" id="IPR040476">
    <property type="entry name" value="CSD2"/>
</dbReference>
<dbReference type="NCBIfam" id="TIGR02063">
    <property type="entry name" value="RNase_R"/>
    <property type="match status" value="1"/>
</dbReference>
<dbReference type="InterPro" id="IPR011805">
    <property type="entry name" value="RNase_R"/>
</dbReference>
<dbReference type="HOGENOM" id="CLU_002333_4_1_10"/>
<feature type="region of interest" description="Disordered" evidence="9">
    <location>
        <begin position="722"/>
        <end position="744"/>
    </location>
</feature>
<dbReference type="InterPro" id="IPR013223">
    <property type="entry name" value="RNase_B_OB_dom"/>
</dbReference>
<dbReference type="HAMAP" id="MF_01895">
    <property type="entry name" value="RNase_R"/>
    <property type="match status" value="1"/>
</dbReference>
<dbReference type="SMART" id="SM00955">
    <property type="entry name" value="RNB"/>
    <property type="match status" value="1"/>
</dbReference>
<dbReference type="Pfam" id="PF00773">
    <property type="entry name" value="RNB"/>
    <property type="match status" value="1"/>
</dbReference>
<dbReference type="Gene3D" id="2.40.50.140">
    <property type="entry name" value="Nucleic acid-binding proteins"/>
    <property type="match status" value="2"/>
</dbReference>
<accession>D4IP76</accession>
<comment type="subcellular location">
    <subcellularLocation>
        <location evidence="2 8">Cytoplasm</location>
    </subcellularLocation>
</comment>
<dbReference type="STRING" id="717959.AL1_25290"/>
<evidence type="ECO:0000256" key="4">
    <source>
        <dbReference type="ARBA" id="ARBA00022722"/>
    </source>
</evidence>
<dbReference type="InterPro" id="IPR022966">
    <property type="entry name" value="RNase_II/R_CS"/>
</dbReference>
<dbReference type="Proteomes" id="UP000008794">
    <property type="component" value="Chromosome"/>
</dbReference>
<evidence type="ECO:0000313" key="11">
    <source>
        <dbReference type="EMBL" id="CBK64738.1"/>
    </source>
</evidence>
<evidence type="ECO:0000256" key="9">
    <source>
        <dbReference type="SAM" id="MobiDB-lite"/>
    </source>
</evidence>
<dbReference type="PROSITE" id="PS01175">
    <property type="entry name" value="RIBONUCLEASE_II"/>
    <property type="match status" value="1"/>
</dbReference>
<dbReference type="PATRIC" id="fig|717959.3.peg.1032"/>
<dbReference type="AlphaFoldDB" id="D4IP76"/>
<dbReference type="InterPro" id="IPR003029">
    <property type="entry name" value="S1_domain"/>
</dbReference>
<evidence type="ECO:0000256" key="8">
    <source>
        <dbReference type="HAMAP-Rule" id="MF_01895"/>
    </source>
</evidence>
<protein>
    <recommendedName>
        <fullName evidence="8">Ribonuclease R</fullName>
        <shortName evidence="8">RNase R</shortName>
        <ecNumber evidence="8">3.1.13.1</ecNumber>
    </recommendedName>
</protein>
<dbReference type="GO" id="GO:0008859">
    <property type="term" value="F:exoribonuclease II activity"/>
    <property type="evidence" value="ECO:0007669"/>
    <property type="project" value="UniProtKB-UniRule"/>
</dbReference>
<dbReference type="InterPro" id="IPR004476">
    <property type="entry name" value="RNase_II/RNase_R"/>
</dbReference>
<evidence type="ECO:0000256" key="1">
    <source>
        <dbReference type="ARBA" id="ARBA00001849"/>
    </source>
</evidence>
<gene>
    <name evidence="8" type="primary">rnr</name>
    <name evidence="11" type="ORF">AL1_25290</name>
</gene>
<evidence type="ECO:0000259" key="10">
    <source>
        <dbReference type="PROSITE" id="PS50126"/>
    </source>
</evidence>
<keyword evidence="3 8" id="KW-0963">Cytoplasm</keyword>
<evidence type="ECO:0000256" key="5">
    <source>
        <dbReference type="ARBA" id="ARBA00022801"/>
    </source>
</evidence>
<evidence type="ECO:0000256" key="7">
    <source>
        <dbReference type="ARBA" id="ARBA00022884"/>
    </source>
</evidence>
<dbReference type="GO" id="GO:0003723">
    <property type="term" value="F:RNA binding"/>
    <property type="evidence" value="ECO:0007669"/>
    <property type="project" value="UniProtKB-UniRule"/>
</dbReference>
<keyword evidence="7 8" id="KW-0694">RNA-binding</keyword>
<dbReference type="PANTHER" id="PTHR23355:SF9">
    <property type="entry name" value="DIS3-LIKE EXONUCLEASE 2"/>
    <property type="match status" value="1"/>
</dbReference>
<dbReference type="NCBIfam" id="TIGR00358">
    <property type="entry name" value="3_prime_RNase"/>
    <property type="match status" value="1"/>
</dbReference>
<comment type="function">
    <text evidence="8">3'-5' exoribonuclease that releases 5'-nucleoside monophosphates and is involved in maturation of structured RNAs.</text>
</comment>
<proteinExistence type="inferred from homology"/>
<reference evidence="11 12" key="2">
    <citation type="submission" date="2010-03" db="EMBL/GenBank/DDBJ databases">
        <authorList>
            <person name="Pajon A."/>
        </authorList>
    </citation>
    <scope>NUCLEOTIDE SEQUENCE [LARGE SCALE GENOMIC DNA]</scope>
    <source>
        <strain evidence="11 12">WAL 8301</strain>
    </source>
</reference>
<evidence type="ECO:0000313" key="12">
    <source>
        <dbReference type="Proteomes" id="UP000008794"/>
    </source>
</evidence>
<sequence length="744" mass="85197">MMKKQKQRSENGARKTDRTSIILSMFREFPNNKFSLKHLASASGGATKEGRRETLEILGRLFEEGVVEECAREKYRLMQTHLPHYEGVADMAPSGSVYVKVEGQESDIFVNQRNAANALNGDRVEVVVMHRGRNGQLEGEITRIIERNRKPYVGVAEVGAHQIFVRADSRRMPMDIYLSKRTYPDVRDGEKVVVRIADWLPGSKSPVGELVERLGMAGNNDTEMHSILAEYELPYRFEPEIEEAAQAIDARVTAKEIAQRRDFRGVTTFTVDPADAKDFDDALSVRKIKDGVWEVGVHIADVTHYVRPHSVIDDEAVERGTSVYLVDRTVPMLPERLSNELCSLRPHETSLCFSAVFTLNENLDILEEWFGRTVIHSDRRFTYAEAQEIIETGRGDYAEEVLTLNRLAQALRKERFRNGAISFDREEVKFRLDENGKPLGVYFKEQKESNQMIEEFMLLANRRVAEFCGKRRTESGRSAERTMVYRVHDTPSEEKLDRFRQFILRFGHIFKATKGRAVAKELNKLFKQIKGTTEENAVATMAVRSMAKAYYTTDNIGHYGLAFPYYTHFTSPIRRYPDMMVHRLLARYLAGGKPADKTELEDLCARASDREVVAAEAERASIKYKMVEFMKEHIGEEFEGHISGLTEWGVYVELDETHIEGMSFLRDIEGDFFTFDEQLYEIIGRSTGIRMTLGSPVRIRVKRADLQKRQLDFELLLPGAAARRTEEPRGKGPKVRTSSRRKGR</sequence>
<dbReference type="SUPFAM" id="SSF50249">
    <property type="entry name" value="Nucleic acid-binding proteins"/>
    <property type="match status" value="4"/>
</dbReference>
<dbReference type="InterPro" id="IPR001900">
    <property type="entry name" value="RNase_II/R"/>
</dbReference>
<dbReference type="InterPro" id="IPR012340">
    <property type="entry name" value="NA-bd_OB-fold"/>
</dbReference>
<keyword evidence="5 8" id="KW-0378">Hydrolase</keyword>
<dbReference type="GO" id="GO:0006402">
    <property type="term" value="P:mRNA catabolic process"/>
    <property type="evidence" value="ECO:0007669"/>
    <property type="project" value="TreeGrafter"/>
</dbReference>
<comment type="similarity">
    <text evidence="8">Belongs to the RNR ribonuclease family. RNase R subfamily.</text>
</comment>
<keyword evidence="12" id="KW-1185">Reference proteome</keyword>
<evidence type="ECO:0000256" key="6">
    <source>
        <dbReference type="ARBA" id="ARBA00022839"/>
    </source>
</evidence>
<organism evidence="11 12">
    <name type="scientific">Alistipes shahii WAL 8301</name>
    <dbReference type="NCBI Taxonomy" id="717959"/>
    <lineage>
        <taxon>Bacteria</taxon>
        <taxon>Pseudomonadati</taxon>
        <taxon>Bacteroidota</taxon>
        <taxon>Bacteroidia</taxon>
        <taxon>Bacteroidales</taxon>
        <taxon>Rikenellaceae</taxon>
        <taxon>Alistipes</taxon>
    </lineage>
</organism>
<dbReference type="EC" id="3.1.13.1" evidence="8"/>
<dbReference type="CDD" id="cd04471">
    <property type="entry name" value="S1_RNase_R"/>
    <property type="match status" value="1"/>
</dbReference>
<keyword evidence="6 8" id="KW-0269">Exonuclease</keyword>
<reference evidence="11 12" key="1">
    <citation type="submission" date="2010-03" db="EMBL/GenBank/DDBJ databases">
        <title>The genome sequence of Alistipes shahii WAL 8301.</title>
        <authorList>
            <consortium name="metaHIT consortium -- http://www.metahit.eu/"/>
            <person name="Pajon A."/>
            <person name="Turner K."/>
            <person name="Parkhill J."/>
        </authorList>
    </citation>
    <scope>NUCLEOTIDE SEQUENCE [LARGE SCALE GENOMIC DNA]</scope>
    <source>
        <strain evidence="11 12">WAL 8301</strain>
    </source>
</reference>
<dbReference type="PROSITE" id="PS50126">
    <property type="entry name" value="S1"/>
    <property type="match status" value="1"/>
</dbReference>
<evidence type="ECO:0000256" key="2">
    <source>
        <dbReference type="ARBA" id="ARBA00004496"/>
    </source>
</evidence>
<dbReference type="PANTHER" id="PTHR23355">
    <property type="entry name" value="RIBONUCLEASE"/>
    <property type="match status" value="1"/>
</dbReference>
<dbReference type="EMBL" id="FP929032">
    <property type="protein sequence ID" value="CBK64738.1"/>
    <property type="molecule type" value="Genomic_DNA"/>
</dbReference>